<gene>
    <name evidence="10" type="ORF">FUA22_16345</name>
</gene>
<feature type="domain" description="PAS" evidence="8">
    <location>
        <begin position="179"/>
        <end position="224"/>
    </location>
</feature>
<dbReference type="InterPro" id="IPR001610">
    <property type="entry name" value="PAC"/>
</dbReference>
<evidence type="ECO:0000256" key="4">
    <source>
        <dbReference type="ARBA" id="ARBA00022679"/>
    </source>
</evidence>
<feature type="domain" description="PAC" evidence="9">
    <location>
        <begin position="252"/>
        <end position="304"/>
    </location>
</feature>
<keyword evidence="3" id="KW-0597">Phosphoprotein</keyword>
<dbReference type="NCBIfam" id="TIGR00229">
    <property type="entry name" value="sensory_box"/>
    <property type="match status" value="2"/>
</dbReference>
<dbReference type="InterPro" id="IPR005467">
    <property type="entry name" value="His_kinase_dom"/>
</dbReference>
<dbReference type="Gene3D" id="3.30.450.20">
    <property type="entry name" value="PAS domain"/>
    <property type="match status" value="2"/>
</dbReference>
<evidence type="ECO:0000313" key="10">
    <source>
        <dbReference type="EMBL" id="TXG35317.1"/>
    </source>
</evidence>
<dbReference type="InterPro" id="IPR004358">
    <property type="entry name" value="Sig_transdc_His_kin-like_C"/>
</dbReference>
<dbReference type="Gene3D" id="3.30.565.10">
    <property type="entry name" value="Histidine kinase-like ATPase, C-terminal domain"/>
    <property type="match status" value="1"/>
</dbReference>
<dbReference type="InterPro" id="IPR013767">
    <property type="entry name" value="PAS_fold"/>
</dbReference>
<dbReference type="InterPro" id="IPR035965">
    <property type="entry name" value="PAS-like_dom_sf"/>
</dbReference>
<dbReference type="PANTHER" id="PTHR43304">
    <property type="entry name" value="PHYTOCHROME-LIKE PROTEIN CPH1"/>
    <property type="match status" value="1"/>
</dbReference>
<dbReference type="SMART" id="SM00387">
    <property type="entry name" value="HATPase_c"/>
    <property type="match status" value="1"/>
</dbReference>
<feature type="domain" description="Histidine kinase" evidence="7">
    <location>
        <begin position="322"/>
        <end position="529"/>
    </location>
</feature>
<dbReference type="EMBL" id="VRKQ01000018">
    <property type="protein sequence ID" value="TXG35317.1"/>
    <property type="molecule type" value="Genomic_DNA"/>
</dbReference>
<comment type="caution">
    <text evidence="10">The sequence shown here is derived from an EMBL/GenBank/DDBJ whole genome shotgun (WGS) entry which is preliminary data.</text>
</comment>
<dbReference type="InterPro" id="IPR003661">
    <property type="entry name" value="HisK_dim/P_dom"/>
</dbReference>
<evidence type="ECO:0000256" key="6">
    <source>
        <dbReference type="SAM" id="Coils"/>
    </source>
</evidence>
<evidence type="ECO:0000256" key="2">
    <source>
        <dbReference type="ARBA" id="ARBA00012438"/>
    </source>
</evidence>
<dbReference type="PROSITE" id="PS50109">
    <property type="entry name" value="HIS_KIN"/>
    <property type="match status" value="1"/>
</dbReference>
<dbReference type="InterPro" id="IPR000700">
    <property type="entry name" value="PAS-assoc_C"/>
</dbReference>
<dbReference type="PROSITE" id="PS50112">
    <property type="entry name" value="PAS"/>
    <property type="match status" value="2"/>
</dbReference>
<dbReference type="InterPro" id="IPR003594">
    <property type="entry name" value="HATPase_dom"/>
</dbReference>
<evidence type="ECO:0000256" key="3">
    <source>
        <dbReference type="ARBA" id="ARBA00022553"/>
    </source>
</evidence>
<evidence type="ECO:0000256" key="5">
    <source>
        <dbReference type="ARBA" id="ARBA00022777"/>
    </source>
</evidence>
<dbReference type="SUPFAM" id="SSF55874">
    <property type="entry name" value="ATPase domain of HSP90 chaperone/DNA topoisomerase II/histidine kinase"/>
    <property type="match status" value="1"/>
</dbReference>
<dbReference type="Pfam" id="PF00512">
    <property type="entry name" value="HisKA"/>
    <property type="match status" value="1"/>
</dbReference>
<comment type="catalytic activity">
    <reaction evidence="1">
        <text>ATP + protein L-histidine = ADP + protein N-phospho-L-histidine.</text>
        <dbReference type="EC" id="2.7.13.3"/>
    </reaction>
</comment>
<dbReference type="Pfam" id="PF00989">
    <property type="entry name" value="PAS"/>
    <property type="match status" value="2"/>
</dbReference>
<dbReference type="InterPro" id="IPR036890">
    <property type="entry name" value="HATPase_C_sf"/>
</dbReference>
<evidence type="ECO:0000256" key="1">
    <source>
        <dbReference type="ARBA" id="ARBA00000085"/>
    </source>
</evidence>
<reference evidence="10 11" key="1">
    <citation type="submission" date="2019-08" db="EMBL/GenBank/DDBJ databases">
        <title>Seonamhaeicola sediminis sp. nov., isolated from marine sediment.</title>
        <authorList>
            <person name="Cao W.R."/>
        </authorList>
    </citation>
    <scope>NUCLEOTIDE SEQUENCE [LARGE SCALE GENOMIC DNA]</scope>
    <source>
        <strain evidence="10 11">1505</strain>
    </source>
</reference>
<organism evidence="10 11">
    <name type="scientific">Seonamhaeicola maritimus</name>
    <dbReference type="NCBI Taxonomy" id="2591822"/>
    <lineage>
        <taxon>Bacteria</taxon>
        <taxon>Pseudomonadati</taxon>
        <taxon>Bacteroidota</taxon>
        <taxon>Flavobacteriia</taxon>
        <taxon>Flavobacteriales</taxon>
        <taxon>Flavobacteriaceae</taxon>
    </lineage>
</organism>
<dbReference type="SUPFAM" id="SSF55785">
    <property type="entry name" value="PYP-like sensor domain (PAS domain)"/>
    <property type="match status" value="2"/>
</dbReference>
<dbReference type="GO" id="GO:0006355">
    <property type="term" value="P:regulation of DNA-templated transcription"/>
    <property type="evidence" value="ECO:0007669"/>
    <property type="project" value="InterPro"/>
</dbReference>
<dbReference type="SUPFAM" id="SSF47384">
    <property type="entry name" value="Homodimeric domain of signal transducing histidine kinase"/>
    <property type="match status" value="1"/>
</dbReference>
<dbReference type="Proteomes" id="UP000321080">
    <property type="component" value="Unassembled WGS sequence"/>
</dbReference>
<dbReference type="FunFam" id="3.30.565.10:FF:000006">
    <property type="entry name" value="Sensor histidine kinase WalK"/>
    <property type="match status" value="1"/>
</dbReference>
<keyword evidence="6" id="KW-0175">Coiled coil</keyword>
<dbReference type="SMART" id="SM00086">
    <property type="entry name" value="PAC"/>
    <property type="match status" value="2"/>
</dbReference>
<protein>
    <recommendedName>
        <fullName evidence="2">histidine kinase</fullName>
        <ecNumber evidence="2">2.7.13.3</ecNumber>
    </recommendedName>
</protein>
<evidence type="ECO:0000259" key="7">
    <source>
        <dbReference type="PROSITE" id="PS50109"/>
    </source>
</evidence>
<proteinExistence type="predicted"/>
<accession>A0A5C7GF00</accession>
<dbReference type="PRINTS" id="PR00344">
    <property type="entry name" value="BCTRLSENSOR"/>
</dbReference>
<dbReference type="CDD" id="cd00130">
    <property type="entry name" value="PAS"/>
    <property type="match status" value="2"/>
</dbReference>
<dbReference type="GO" id="GO:0000155">
    <property type="term" value="F:phosphorelay sensor kinase activity"/>
    <property type="evidence" value="ECO:0007669"/>
    <property type="project" value="InterPro"/>
</dbReference>
<evidence type="ECO:0000313" key="11">
    <source>
        <dbReference type="Proteomes" id="UP000321080"/>
    </source>
</evidence>
<name>A0A5C7GF00_9FLAO</name>
<dbReference type="InterPro" id="IPR000014">
    <property type="entry name" value="PAS"/>
</dbReference>
<dbReference type="EC" id="2.7.13.3" evidence="2"/>
<keyword evidence="4" id="KW-0808">Transferase</keyword>
<keyword evidence="11" id="KW-1185">Reference proteome</keyword>
<dbReference type="AlphaFoldDB" id="A0A5C7GF00"/>
<evidence type="ECO:0000259" key="9">
    <source>
        <dbReference type="PROSITE" id="PS50113"/>
    </source>
</evidence>
<dbReference type="SMART" id="SM00388">
    <property type="entry name" value="HisKA"/>
    <property type="match status" value="1"/>
</dbReference>
<dbReference type="OrthoDB" id="9781208at2"/>
<dbReference type="PROSITE" id="PS50113">
    <property type="entry name" value="PAC"/>
    <property type="match status" value="1"/>
</dbReference>
<keyword evidence="5" id="KW-0418">Kinase</keyword>
<feature type="domain" description="PAS" evidence="8">
    <location>
        <begin position="55"/>
        <end position="124"/>
    </location>
</feature>
<evidence type="ECO:0000259" key="8">
    <source>
        <dbReference type="PROSITE" id="PS50112"/>
    </source>
</evidence>
<dbReference type="PANTHER" id="PTHR43304:SF1">
    <property type="entry name" value="PAC DOMAIN-CONTAINING PROTEIN"/>
    <property type="match status" value="1"/>
</dbReference>
<dbReference type="InterPro" id="IPR052162">
    <property type="entry name" value="Sensor_kinase/Photoreceptor"/>
</dbReference>
<dbReference type="Gene3D" id="1.10.287.130">
    <property type="match status" value="1"/>
</dbReference>
<dbReference type="RefSeq" id="WP_147769660.1">
    <property type="nucleotide sequence ID" value="NZ_VRKQ01000018.1"/>
</dbReference>
<dbReference type="InterPro" id="IPR036097">
    <property type="entry name" value="HisK_dim/P_sf"/>
</dbReference>
<dbReference type="Pfam" id="PF02518">
    <property type="entry name" value="HATPase_c"/>
    <property type="match status" value="1"/>
</dbReference>
<sequence length="529" mass="60138">MSQDRIDILERALKREKKARKAAEKILEQKSTELYYSKKKIEELYKEVESELTKTDSQLQGVFENIVDAYVIIDIAGNILKMNATAAHLFDFESDKSDGNLMNMVLPEDIDYVSQSFKSLQKEGSIKDFKINIKTNKNDIKLVHVNASIIYDKGIAVAAQGILRDITQDNKYQKSLEAEREKYRAITANMNLGLLEVNNDDEILLCNSSFCEMSGYAQDELLGKVASDLFLDSEVAEIIKNENLKRQKGDSNSYELKIKNKLGEIRYWLVSGAPNYNLEGKVIGSIGIHLDITAFKKLQEQKEKLLIDLEKSNNELHEYAHVVSHDLKSPLRSINALVSWLKEDNFGKLDEISLKNFGLIESTLEKMEQLISNILSYSSLGEETQSNQPVNLNDVLLEIKETIYLPEHISLKANTELPIINGDKTKLEQLFQNLIGNAIKYCDKAEGFIEVNCRELDQHYEFSVKDNGIGIEEKHHEKIFKIFNYLNKSKDSSGIGLSIVKKIVDLHEGDLWLESSLGTGSTFFFTLKK</sequence>
<feature type="coiled-coil region" evidence="6">
    <location>
        <begin position="6"/>
        <end position="58"/>
    </location>
</feature>
<dbReference type="SMART" id="SM00091">
    <property type="entry name" value="PAS"/>
    <property type="match status" value="2"/>
</dbReference>
<dbReference type="CDD" id="cd00082">
    <property type="entry name" value="HisKA"/>
    <property type="match status" value="1"/>
</dbReference>